<evidence type="ECO:0000256" key="4">
    <source>
        <dbReference type="SAM" id="MobiDB-lite"/>
    </source>
</evidence>
<accession>A0A5C6AS81</accession>
<dbReference type="Pfam" id="PF12796">
    <property type="entry name" value="Ank_2"/>
    <property type="match status" value="2"/>
</dbReference>
<evidence type="ECO:0000256" key="1">
    <source>
        <dbReference type="ARBA" id="ARBA00022737"/>
    </source>
</evidence>
<gene>
    <name evidence="5" type="ORF">Pla52n_34380</name>
</gene>
<feature type="repeat" description="ANK" evidence="3">
    <location>
        <begin position="111"/>
        <end position="143"/>
    </location>
</feature>
<proteinExistence type="predicted"/>
<dbReference type="OrthoDB" id="281799at2"/>
<reference evidence="5 6" key="1">
    <citation type="submission" date="2019-02" db="EMBL/GenBank/DDBJ databases">
        <title>Deep-cultivation of Planctomycetes and their phenomic and genomic characterization uncovers novel biology.</title>
        <authorList>
            <person name="Wiegand S."/>
            <person name="Jogler M."/>
            <person name="Boedeker C."/>
            <person name="Pinto D."/>
            <person name="Vollmers J."/>
            <person name="Rivas-Marin E."/>
            <person name="Kohn T."/>
            <person name="Peeters S.H."/>
            <person name="Heuer A."/>
            <person name="Rast P."/>
            <person name="Oberbeckmann S."/>
            <person name="Bunk B."/>
            <person name="Jeske O."/>
            <person name="Meyerdierks A."/>
            <person name="Storesund J.E."/>
            <person name="Kallscheuer N."/>
            <person name="Luecker S."/>
            <person name="Lage O.M."/>
            <person name="Pohl T."/>
            <person name="Merkel B.J."/>
            <person name="Hornburger P."/>
            <person name="Mueller R.-W."/>
            <person name="Bruemmer F."/>
            <person name="Labrenz M."/>
            <person name="Spormann A.M."/>
            <person name="Op Den Camp H."/>
            <person name="Overmann J."/>
            <person name="Amann R."/>
            <person name="Jetten M.S.M."/>
            <person name="Mascher T."/>
            <person name="Medema M.H."/>
            <person name="Devos D.P."/>
            <person name="Kaster A.-K."/>
            <person name="Ovreas L."/>
            <person name="Rohde M."/>
            <person name="Galperin M.Y."/>
            <person name="Jogler C."/>
        </authorList>
    </citation>
    <scope>NUCLEOTIDE SEQUENCE [LARGE SCALE GENOMIC DNA]</scope>
    <source>
        <strain evidence="5 6">Pla52n</strain>
    </source>
</reference>
<dbReference type="InterPro" id="IPR036770">
    <property type="entry name" value="Ankyrin_rpt-contain_sf"/>
</dbReference>
<dbReference type="Gene3D" id="1.25.40.20">
    <property type="entry name" value="Ankyrin repeat-containing domain"/>
    <property type="match status" value="1"/>
</dbReference>
<dbReference type="SUPFAM" id="SSF48403">
    <property type="entry name" value="Ankyrin repeat"/>
    <property type="match status" value="1"/>
</dbReference>
<keyword evidence="6" id="KW-1185">Reference proteome</keyword>
<dbReference type="PROSITE" id="PS50297">
    <property type="entry name" value="ANK_REP_REGION"/>
    <property type="match status" value="3"/>
</dbReference>
<evidence type="ECO:0000313" key="5">
    <source>
        <dbReference type="EMBL" id="TWU02388.1"/>
    </source>
</evidence>
<dbReference type="InterPro" id="IPR002110">
    <property type="entry name" value="Ankyrin_rpt"/>
</dbReference>
<dbReference type="EMBL" id="SJPN01000004">
    <property type="protein sequence ID" value="TWU02388.1"/>
    <property type="molecule type" value="Genomic_DNA"/>
</dbReference>
<comment type="caution">
    <text evidence="5">The sequence shown here is derived from an EMBL/GenBank/DDBJ whole genome shotgun (WGS) entry which is preliminary data.</text>
</comment>
<evidence type="ECO:0000313" key="6">
    <source>
        <dbReference type="Proteomes" id="UP000320176"/>
    </source>
</evidence>
<dbReference type="AlphaFoldDB" id="A0A5C6AS81"/>
<evidence type="ECO:0000256" key="3">
    <source>
        <dbReference type="PROSITE-ProRule" id="PRU00023"/>
    </source>
</evidence>
<dbReference type="PRINTS" id="PR01415">
    <property type="entry name" value="ANKYRIN"/>
</dbReference>
<keyword evidence="2 3" id="KW-0040">ANK repeat</keyword>
<feature type="repeat" description="ANK" evidence="3">
    <location>
        <begin position="144"/>
        <end position="176"/>
    </location>
</feature>
<organism evidence="5 6">
    <name type="scientific">Stieleria varia</name>
    <dbReference type="NCBI Taxonomy" id="2528005"/>
    <lineage>
        <taxon>Bacteria</taxon>
        <taxon>Pseudomonadati</taxon>
        <taxon>Planctomycetota</taxon>
        <taxon>Planctomycetia</taxon>
        <taxon>Pirellulales</taxon>
        <taxon>Pirellulaceae</taxon>
        <taxon>Stieleria</taxon>
    </lineage>
</organism>
<keyword evidence="1" id="KW-0677">Repeat</keyword>
<dbReference type="PANTHER" id="PTHR24171">
    <property type="entry name" value="ANKYRIN REPEAT DOMAIN-CONTAINING PROTEIN 39-RELATED"/>
    <property type="match status" value="1"/>
</dbReference>
<name>A0A5C6AS81_9BACT</name>
<feature type="repeat" description="ANK" evidence="3">
    <location>
        <begin position="178"/>
        <end position="210"/>
    </location>
</feature>
<sequence>MKAALRREQRHALFPHHRDPAVFPYRSLCSAFCLSLVLLLSGCSPENEKQSTPVSGGDGATPDADAQTVAAEKPSSMYSPDAFRSAAHDGKMSVVESVLKSNMDVDEADVSGLTALAMAAYNGHTVIVKKLLAAGATVDSRDRDGKTPLIHASSGEFPETVQVLIDAGADINAIDSGEGFTPLMTAAALGNIEVVKVLLAAGADRSLVDKDDGESALVFAENAGHEEIVKLLKSE</sequence>
<protein>
    <submittedName>
        <fullName evidence="5">Ankyrin repeats (3 copies)</fullName>
    </submittedName>
</protein>
<dbReference type="SMART" id="SM00248">
    <property type="entry name" value="ANK"/>
    <property type="match status" value="3"/>
</dbReference>
<dbReference type="Proteomes" id="UP000320176">
    <property type="component" value="Unassembled WGS sequence"/>
</dbReference>
<evidence type="ECO:0000256" key="2">
    <source>
        <dbReference type="ARBA" id="ARBA00023043"/>
    </source>
</evidence>
<feature type="region of interest" description="Disordered" evidence="4">
    <location>
        <begin position="47"/>
        <end position="82"/>
    </location>
</feature>
<dbReference type="PROSITE" id="PS50088">
    <property type="entry name" value="ANK_REPEAT"/>
    <property type="match status" value="3"/>
</dbReference>